<evidence type="ECO:0000313" key="2">
    <source>
        <dbReference type="Proteomes" id="UP001060215"/>
    </source>
</evidence>
<proteinExistence type="predicted"/>
<evidence type="ECO:0000313" key="1">
    <source>
        <dbReference type="EMBL" id="KAI7994199.1"/>
    </source>
</evidence>
<comment type="caution">
    <text evidence="1">The sequence shown here is derived from an EMBL/GenBank/DDBJ whole genome shotgun (WGS) entry which is preliminary data.</text>
</comment>
<gene>
    <name evidence="1" type="ORF">LOK49_LG11G01439</name>
</gene>
<dbReference type="EMBL" id="CM045769">
    <property type="protein sequence ID" value="KAI7994199.1"/>
    <property type="molecule type" value="Genomic_DNA"/>
</dbReference>
<keyword evidence="2" id="KW-1185">Reference proteome</keyword>
<protein>
    <submittedName>
        <fullName evidence="1">Uncharacterized protein</fullName>
    </submittedName>
</protein>
<accession>A0ACC0G046</accession>
<dbReference type="Proteomes" id="UP001060215">
    <property type="component" value="Chromosome 12"/>
</dbReference>
<name>A0ACC0G046_9ERIC</name>
<reference evidence="1 2" key="1">
    <citation type="journal article" date="2022" name="Plant J.">
        <title>Chromosome-level genome of Camellia lanceoleosa provides a valuable resource for understanding genome evolution and self-incompatibility.</title>
        <authorList>
            <person name="Gong W."/>
            <person name="Xiao S."/>
            <person name="Wang L."/>
            <person name="Liao Z."/>
            <person name="Chang Y."/>
            <person name="Mo W."/>
            <person name="Hu G."/>
            <person name="Li W."/>
            <person name="Zhao G."/>
            <person name="Zhu H."/>
            <person name="Hu X."/>
            <person name="Ji K."/>
            <person name="Xiang X."/>
            <person name="Song Q."/>
            <person name="Yuan D."/>
            <person name="Jin S."/>
            <person name="Zhang L."/>
        </authorList>
    </citation>
    <scope>NUCLEOTIDE SEQUENCE [LARGE SCALE GENOMIC DNA]</scope>
    <source>
        <strain evidence="1">SQ_2022a</strain>
    </source>
</reference>
<organism evidence="1 2">
    <name type="scientific">Camellia lanceoleosa</name>
    <dbReference type="NCBI Taxonomy" id="1840588"/>
    <lineage>
        <taxon>Eukaryota</taxon>
        <taxon>Viridiplantae</taxon>
        <taxon>Streptophyta</taxon>
        <taxon>Embryophyta</taxon>
        <taxon>Tracheophyta</taxon>
        <taxon>Spermatophyta</taxon>
        <taxon>Magnoliopsida</taxon>
        <taxon>eudicotyledons</taxon>
        <taxon>Gunneridae</taxon>
        <taxon>Pentapetalae</taxon>
        <taxon>asterids</taxon>
        <taxon>Ericales</taxon>
        <taxon>Theaceae</taxon>
        <taxon>Camellia</taxon>
    </lineage>
</organism>
<sequence length="111" mass="12748">MFMRMSEYGGTKKRNKRIMVVTLVLPETTTPELSVIFRTRIEELKGFGVVLLIQKPLYMTNVNKPEVVGDEEGFGQATYPYNLVKNWFSVVTNCGLTMSMMVQLWAFRVDS</sequence>